<organism evidence="2">
    <name type="scientific">marine metagenome</name>
    <dbReference type="NCBI Taxonomy" id="408172"/>
    <lineage>
        <taxon>unclassified sequences</taxon>
        <taxon>metagenomes</taxon>
        <taxon>ecological metagenomes</taxon>
    </lineage>
</organism>
<dbReference type="EMBL" id="UINC01147489">
    <property type="protein sequence ID" value="SVD38844.1"/>
    <property type="molecule type" value="Genomic_DNA"/>
</dbReference>
<dbReference type="AlphaFoldDB" id="A0A382UX77"/>
<sequence>RQDIVDALGGLPPMKTHCSVLAEDAIRAALDDYGLNDHDSST</sequence>
<evidence type="ECO:0000259" key="1">
    <source>
        <dbReference type="Pfam" id="PF01592"/>
    </source>
</evidence>
<reference evidence="2" key="1">
    <citation type="submission" date="2018-05" db="EMBL/GenBank/DDBJ databases">
        <authorList>
            <person name="Lanie J.A."/>
            <person name="Ng W.-L."/>
            <person name="Kazmierczak K.M."/>
            <person name="Andrzejewski T.M."/>
            <person name="Davidsen T.M."/>
            <person name="Wayne K.J."/>
            <person name="Tettelin H."/>
            <person name="Glass J.I."/>
            <person name="Rusch D."/>
            <person name="Podicherti R."/>
            <person name="Tsui H.-C.T."/>
            <person name="Winkler M.E."/>
        </authorList>
    </citation>
    <scope>NUCLEOTIDE SEQUENCE</scope>
</reference>
<dbReference type="InterPro" id="IPR002871">
    <property type="entry name" value="NIF_FeS_clus_asmbl_NifU_N"/>
</dbReference>
<dbReference type="Gene3D" id="3.90.1010.10">
    <property type="match status" value="1"/>
</dbReference>
<gene>
    <name evidence="2" type="ORF">METZ01_LOCUS391698</name>
</gene>
<dbReference type="GO" id="GO:0016226">
    <property type="term" value="P:iron-sulfur cluster assembly"/>
    <property type="evidence" value="ECO:0007669"/>
    <property type="project" value="InterPro"/>
</dbReference>
<dbReference type="Pfam" id="PF01592">
    <property type="entry name" value="NifU_N"/>
    <property type="match status" value="1"/>
</dbReference>
<feature type="non-terminal residue" evidence="2">
    <location>
        <position position="1"/>
    </location>
</feature>
<dbReference type="GO" id="GO:0051536">
    <property type="term" value="F:iron-sulfur cluster binding"/>
    <property type="evidence" value="ECO:0007669"/>
    <property type="project" value="InterPro"/>
</dbReference>
<accession>A0A382UX77</accession>
<dbReference type="GO" id="GO:0005506">
    <property type="term" value="F:iron ion binding"/>
    <property type="evidence" value="ECO:0007669"/>
    <property type="project" value="InterPro"/>
</dbReference>
<dbReference type="SUPFAM" id="SSF82649">
    <property type="entry name" value="SufE/NifU"/>
    <property type="match status" value="1"/>
</dbReference>
<protein>
    <recommendedName>
        <fullName evidence="1">NIF system FeS cluster assembly NifU N-terminal domain-containing protein</fullName>
    </recommendedName>
</protein>
<proteinExistence type="predicted"/>
<name>A0A382UX77_9ZZZZ</name>
<evidence type="ECO:0000313" key="2">
    <source>
        <dbReference type="EMBL" id="SVD38844.1"/>
    </source>
</evidence>
<feature type="domain" description="NIF system FeS cluster assembly NifU N-terminal" evidence="1">
    <location>
        <begin position="2"/>
        <end position="34"/>
    </location>
</feature>